<keyword evidence="2" id="KW-0804">Transcription</keyword>
<dbReference type="InterPro" id="IPR031803">
    <property type="entry name" value="BAT_GAF/HTH-assoc"/>
</dbReference>
<dbReference type="InterPro" id="IPR007050">
    <property type="entry name" value="HTH_bacterioopsin"/>
</dbReference>
<keyword evidence="1" id="KW-0805">Transcription regulation</keyword>
<evidence type="ECO:0000259" key="3">
    <source>
        <dbReference type="Pfam" id="PF04967"/>
    </source>
</evidence>
<evidence type="ECO:0000256" key="1">
    <source>
        <dbReference type="ARBA" id="ARBA00023015"/>
    </source>
</evidence>
<evidence type="ECO:0000313" key="5">
    <source>
        <dbReference type="EMBL" id="SEH14930.1"/>
    </source>
</evidence>
<evidence type="ECO:0000259" key="4">
    <source>
        <dbReference type="Pfam" id="PF15915"/>
    </source>
</evidence>
<feature type="domain" description="Bacterioopsin transcriptional activator GAF and HTH associated" evidence="4">
    <location>
        <begin position="7"/>
        <end position="133"/>
    </location>
</feature>
<feature type="domain" description="HTH bat-type" evidence="3">
    <location>
        <begin position="157"/>
        <end position="208"/>
    </location>
</feature>
<organism evidence="5 6">
    <name type="scientific">Natronorubrum sediminis</name>
    <dbReference type="NCBI Taxonomy" id="640943"/>
    <lineage>
        <taxon>Archaea</taxon>
        <taxon>Methanobacteriati</taxon>
        <taxon>Methanobacteriota</taxon>
        <taxon>Stenosarchaea group</taxon>
        <taxon>Halobacteria</taxon>
        <taxon>Halobacteriales</taxon>
        <taxon>Natrialbaceae</taxon>
        <taxon>Natronorubrum</taxon>
    </lineage>
</organism>
<dbReference type="Pfam" id="PF04967">
    <property type="entry name" value="HTH_10"/>
    <property type="match status" value="1"/>
</dbReference>
<dbReference type="EMBL" id="FNWL01000002">
    <property type="protein sequence ID" value="SEH14930.1"/>
    <property type="molecule type" value="Genomic_DNA"/>
</dbReference>
<dbReference type="PANTHER" id="PTHR34236">
    <property type="entry name" value="DIMETHYL SULFOXIDE REDUCTASE TRANSCRIPTIONAL ACTIVATOR"/>
    <property type="match status" value="1"/>
</dbReference>
<name>A0A1H6FXC2_9EURY</name>
<accession>A0A1H6FXC2</accession>
<gene>
    <name evidence="5" type="ORF">SAMN04487967_1836</name>
</gene>
<dbReference type="Proteomes" id="UP000199112">
    <property type="component" value="Unassembled WGS sequence"/>
</dbReference>
<protein>
    <submittedName>
        <fullName evidence="5">Predicted DNA binding protein, contains HTH domain</fullName>
    </submittedName>
</protein>
<evidence type="ECO:0000256" key="2">
    <source>
        <dbReference type="ARBA" id="ARBA00023163"/>
    </source>
</evidence>
<reference evidence="6" key="1">
    <citation type="submission" date="2016-10" db="EMBL/GenBank/DDBJ databases">
        <authorList>
            <person name="Varghese N."/>
            <person name="Submissions S."/>
        </authorList>
    </citation>
    <scope>NUCLEOTIDE SEQUENCE [LARGE SCALE GENOMIC DNA]</scope>
    <source>
        <strain evidence="6">CGMCC 1.8981</strain>
    </source>
</reference>
<proteinExistence type="predicted"/>
<dbReference type="SUPFAM" id="SSF88659">
    <property type="entry name" value="Sigma3 and sigma4 domains of RNA polymerase sigma factors"/>
    <property type="match status" value="1"/>
</dbReference>
<dbReference type="InterPro" id="IPR013324">
    <property type="entry name" value="RNA_pol_sigma_r3/r4-like"/>
</dbReference>
<dbReference type="Pfam" id="PF15915">
    <property type="entry name" value="BAT"/>
    <property type="match status" value="1"/>
</dbReference>
<sequence>MMAAEATFTIPAAQFPLGTVFDRLPSVTVEFERIIPAQDVVVPYFWVRGTTVDDVADSFAEHPGVEDIRFVDSVDDQHLLRVEWALEYDGVLRALSEGNVALIEAVGTSDQWTFETRADSRQDISDFQNRCREYDVPIRLMKLHALTPLESDIKGTLTDTQLETLVLAYDRGYFNSPRDVTMAELGAELGISQQAVASRIRRGLDQLLETALADVISNE</sequence>
<evidence type="ECO:0000313" key="6">
    <source>
        <dbReference type="Proteomes" id="UP000199112"/>
    </source>
</evidence>
<dbReference type="PANTHER" id="PTHR34236:SF1">
    <property type="entry name" value="DIMETHYL SULFOXIDE REDUCTASE TRANSCRIPTIONAL ACTIVATOR"/>
    <property type="match status" value="1"/>
</dbReference>
<dbReference type="AlphaFoldDB" id="A0A1H6FXC2"/>
<keyword evidence="6" id="KW-1185">Reference proteome</keyword>